<feature type="region of interest" description="Disordered" evidence="1">
    <location>
        <begin position="18"/>
        <end position="38"/>
    </location>
</feature>
<comment type="caution">
    <text evidence="2">The sequence shown here is derived from an EMBL/GenBank/DDBJ whole genome shotgun (WGS) entry which is preliminary data.</text>
</comment>
<accession>A0ABM8Y2J0</accession>
<feature type="compositionally biased region" description="Polar residues" evidence="1">
    <location>
        <begin position="194"/>
        <end position="211"/>
    </location>
</feature>
<organism evidence="2 3">
    <name type="scientific">Cupriavidus pinatubonensis</name>
    <dbReference type="NCBI Taxonomy" id="248026"/>
    <lineage>
        <taxon>Bacteria</taxon>
        <taxon>Pseudomonadati</taxon>
        <taxon>Pseudomonadota</taxon>
        <taxon>Betaproteobacteria</taxon>
        <taxon>Burkholderiales</taxon>
        <taxon>Burkholderiaceae</taxon>
        <taxon>Cupriavidus</taxon>
    </lineage>
</organism>
<evidence type="ECO:0000313" key="2">
    <source>
        <dbReference type="EMBL" id="CAG9186837.1"/>
    </source>
</evidence>
<protein>
    <recommendedName>
        <fullName evidence="4">Helix-turn-helix domain-containing protein</fullName>
    </recommendedName>
</protein>
<dbReference type="EMBL" id="CAJZAF010000054">
    <property type="protein sequence ID" value="CAG9186837.1"/>
    <property type="molecule type" value="Genomic_DNA"/>
</dbReference>
<evidence type="ECO:0008006" key="4">
    <source>
        <dbReference type="Google" id="ProtNLM"/>
    </source>
</evidence>
<sequence>MVLPILVPDLTESSPAKAWIPRPSSHSAKSVAPLSKSPRVRRTTDMNMAVRTVTERERAIVRILRPLGIGPLSRERATKAGELLGLHCSSVYRLRRRFLANPVASALIPHSSGPKAGDLFLAATVENIVKEVLTDWLPRQPYFTHPLLEICVEIRKRCAGASVCPPSRATISRRWAAHRKAEAASNARVKPPLSKSSRAGKTTELNMTDTNATERERAIVRVLHPLGRGPLSRQQAKTAGEILGVHRSTIYRLRRRFVEDPVASALIPHNPGPKAGELRLPATVEKIVSEVLTDWLPRQHHLAHPLLELCVEIRKRCAEASVSPPSRPTISRRWAAQRQAEAQSSVRVRVRRRIRQEV</sequence>
<reference evidence="2 3" key="1">
    <citation type="submission" date="2021-08" db="EMBL/GenBank/DDBJ databases">
        <authorList>
            <person name="Peeters C."/>
        </authorList>
    </citation>
    <scope>NUCLEOTIDE SEQUENCE [LARGE SCALE GENOMIC DNA]</scope>
    <source>
        <strain evidence="2 3">LMG 23994</strain>
    </source>
</reference>
<keyword evidence="3" id="KW-1185">Reference proteome</keyword>
<dbReference type="Proteomes" id="UP000701702">
    <property type="component" value="Unassembled WGS sequence"/>
</dbReference>
<gene>
    <name evidence="2" type="ORF">LMG23994_06413</name>
</gene>
<name>A0ABM8Y2J0_9BURK</name>
<proteinExistence type="predicted"/>
<feature type="region of interest" description="Disordered" evidence="1">
    <location>
        <begin position="182"/>
        <end position="211"/>
    </location>
</feature>
<evidence type="ECO:0000256" key="1">
    <source>
        <dbReference type="SAM" id="MobiDB-lite"/>
    </source>
</evidence>
<evidence type="ECO:0000313" key="3">
    <source>
        <dbReference type="Proteomes" id="UP000701702"/>
    </source>
</evidence>